<dbReference type="Gene3D" id="3.40.50.9200">
    <property type="entry name" value="Hypothetical protein MTH538"/>
    <property type="match status" value="1"/>
</dbReference>
<keyword evidence="3" id="KW-1185">Reference proteome</keyword>
<dbReference type="EMBL" id="FZOW01000030">
    <property type="protein sequence ID" value="SNT50187.1"/>
    <property type="molecule type" value="Genomic_DNA"/>
</dbReference>
<dbReference type="Proteomes" id="UP000198327">
    <property type="component" value="Unassembled WGS sequence"/>
</dbReference>
<evidence type="ECO:0000313" key="3">
    <source>
        <dbReference type="Proteomes" id="UP000198327"/>
    </source>
</evidence>
<gene>
    <name evidence="2" type="ORF">SAMN05421642_13011</name>
</gene>
<reference evidence="3" key="1">
    <citation type="submission" date="2017-06" db="EMBL/GenBank/DDBJ databases">
        <authorList>
            <person name="Varghese N."/>
            <person name="Submissions S."/>
        </authorList>
    </citation>
    <scope>NUCLEOTIDE SEQUENCE [LARGE SCALE GENOMIC DNA]</scope>
    <source>
        <strain evidence="3">JCM 23211</strain>
    </source>
</reference>
<sequence>MAKTVFYSFHYTRDVHRVQLVRNVNALEGQPLLNAQEWEQVKGRGDGAIENWIDDKMKYKRAVVVLVGQETADRPWVRYEISKAWRDCKPLLGVRIHGLSAMGKIDRAGSDPFKAAGITDTVPIFDPTRLDGYGRIDSQLTYNTLRSNLQAWSERGLSRRS</sequence>
<dbReference type="InterPro" id="IPR015032">
    <property type="entry name" value="ThsB__TIR-like_domain"/>
</dbReference>
<organism evidence="2 3">
    <name type="scientific">Rhodococcoides kyotonense</name>
    <dbReference type="NCBI Taxonomy" id="398843"/>
    <lineage>
        <taxon>Bacteria</taxon>
        <taxon>Bacillati</taxon>
        <taxon>Actinomycetota</taxon>
        <taxon>Actinomycetes</taxon>
        <taxon>Mycobacteriales</taxon>
        <taxon>Nocardiaceae</taxon>
        <taxon>Rhodococcoides</taxon>
    </lineage>
</organism>
<evidence type="ECO:0000313" key="2">
    <source>
        <dbReference type="EMBL" id="SNT50187.1"/>
    </source>
</evidence>
<name>A0A239N585_9NOCA</name>
<dbReference type="RefSeq" id="WP_245866272.1">
    <property type="nucleotide sequence ID" value="NZ_FZOW01000030.1"/>
</dbReference>
<protein>
    <submittedName>
        <fullName evidence="2">MTH538 TIR-like domain</fullName>
    </submittedName>
</protein>
<dbReference type="AlphaFoldDB" id="A0A239N585"/>
<evidence type="ECO:0000259" key="1">
    <source>
        <dbReference type="Pfam" id="PF08937"/>
    </source>
</evidence>
<proteinExistence type="predicted"/>
<accession>A0A239N585</accession>
<dbReference type="InterPro" id="IPR036490">
    <property type="entry name" value="ThsB_TIR-like_sf"/>
</dbReference>
<feature type="domain" description="Thoeris protein ThsB TIR-like" evidence="1">
    <location>
        <begin position="6"/>
        <end position="99"/>
    </location>
</feature>
<dbReference type="SUPFAM" id="SSF52206">
    <property type="entry name" value="Hypothetical protein MTH538"/>
    <property type="match status" value="1"/>
</dbReference>
<dbReference type="Pfam" id="PF08937">
    <property type="entry name" value="ThsB_TIR"/>
    <property type="match status" value="1"/>
</dbReference>